<dbReference type="PATRIC" id="fig|362787.3.peg.1362"/>
<dbReference type="Pfam" id="PF05258">
    <property type="entry name" value="DciA"/>
    <property type="match status" value="1"/>
</dbReference>
<sequence length="112" mass="12571">MSKPYSRTSRSYDGTEVTSHHINDLLPNVLSKIGKAYEQRSDLILATWPIIIGPKLSALTQAVSFSSGVLVVKVKNSTLYSLLSQNDKPRLLSQLRQKFPRVEIKTILFRIG</sequence>
<dbReference type="InterPro" id="IPR007922">
    <property type="entry name" value="DciA-like"/>
</dbReference>
<name>A0A0C1JWD3_9BACT</name>
<proteinExistence type="predicted"/>
<organism evidence="1 2">
    <name type="scientific">Candidatus Protochlamydia amoebophila</name>
    <dbReference type="NCBI Taxonomy" id="362787"/>
    <lineage>
        <taxon>Bacteria</taxon>
        <taxon>Pseudomonadati</taxon>
        <taxon>Chlamydiota</taxon>
        <taxon>Chlamydiia</taxon>
        <taxon>Parachlamydiales</taxon>
        <taxon>Parachlamydiaceae</taxon>
        <taxon>Candidatus Protochlamydia</taxon>
    </lineage>
</organism>
<reference evidence="1 2" key="1">
    <citation type="journal article" date="2014" name="Mol. Biol. Evol.">
        <title>Massive expansion of Ubiquitination-related gene families within the Chlamydiae.</title>
        <authorList>
            <person name="Domman D."/>
            <person name="Collingro A."/>
            <person name="Lagkouvardos I."/>
            <person name="Gehre L."/>
            <person name="Weinmaier T."/>
            <person name="Rattei T."/>
            <person name="Subtil A."/>
            <person name="Horn M."/>
        </authorList>
    </citation>
    <scope>NUCLEOTIDE SEQUENCE [LARGE SCALE GENOMIC DNA]</scope>
    <source>
        <strain evidence="1 2">EI2</strain>
    </source>
</reference>
<protein>
    <recommendedName>
        <fullName evidence="3">DUF721 domain-containing protein</fullName>
    </recommendedName>
</protein>
<evidence type="ECO:0008006" key="3">
    <source>
        <dbReference type="Google" id="ProtNLM"/>
    </source>
</evidence>
<evidence type="ECO:0000313" key="1">
    <source>
        <dbReference type="EMBL" id="KIC71547.1"/>
    </source>
</evidence>
<dbReference type="AlphaFoldDB" id="A0A0C1JWD3"/>
<gene>
    <name evidence="1" type="ORF">DB44_DJ00420</name>
</gene>
<comment type="caution">
    <text evidence="1">The sequence shown here is derived from an EMBL/GenBank/DDBJ whole genome shotgun (WGS) entry which is preliminary data.</text>
</comment>
<dbReference type="EMBL" id="JSAN01000082">
    <property type="protein sequence ID" value="KIC71547.1"/>
    <property type="molecule type" value="Genomic_DNA"/>
</dbReference>
<dbReference type="RefSeq" id="WP_039358949.1">
    <property type="nucleotide sequence ID" value="NZ_JSAN01000082.1"/>
</dbReference>
<dbReference type="Proteomes" id="UP000031465">
    <property type="component" value="Unassembled WGS sequence"/>
</dbReference>
<accession>A0A0C1JWD3</accession>
<evidence type="ECO:0000313" key="2">
    <source>
        <dbReference type="Proteomes" id="UP000031465"/>
    </source>
</evidence>